<dbReference type="PATRIC" id="fig|145458.7.peg.1394"/>
<dbReference type="AlphaFoldDB" id="A0A0C5BF12"/>
<dbReference type="KEGG" id="rtc:APU90_00415"/>
<dbReference type="EMBL" id="LBFI01000053">
    <property type="protein sequence ID" value="KKM44555.1"/>
    <property type="molecule type" value="Genomic_DNA"/>
</dbReference>
<dbReference type="KEGG" id="rtx:TI83_06065"/>
<gene>
    <name evidence="1" type="ORF">VT73_08375</name>
</gene>
<sequence>MQLGTRWEVGALPPASLPTSMVDAIRQVESELAQSGAANVTGNWQLTWLEGRPVLDLDDGTRITCHSAASTVAITRPGLSSDDEYDDW</sequence>
<keyword evidence="2" id="KW-1185">Reference proteome</keyword>
<evidence type="ECO:0008006" key="3">
    <source>
        <dbReference type="Google" id="ProtNLM"/>
    </source>
</evidence>
<accession>A0A0C5BF12</accession>
<dbReference type="Proteomes" id="UP000052979">
    <property type="component" value="Unassembled WGS sequence"/>
</dbReference>
<comment type="caution">
    <text evidence="1">The sequence shown here is derived from an EMBL/GenBank/DDBJ whole genome shotgun (WGS) entry which is preliminary data.</text>
</comment>
<reference evidence="1 2" key="1">
    <citation type="submission" date="2015-04" db="EMBL/GenBank/DDBJ databases">
        <title>Draft genome sequence of Rathayibacter toxicus strain FH-142 (AKA 70134 or CS 32), a Western Australian isolate.</title>
        <authorList>
            <consortium name="Consortium for Microbial Forensics and Genomics (microFORGE)"/>
            <person name="Knight B.M."/>
            <person name="Roberts D.P."/>
            <person name="Lin D."/>
            <person name="Hari K."/>
            <person name="Fletcher J."/>
            <person name="Melcher U."/>
            <person name="Blagden T."/>
            <person name="Luster D.G."/>
            <person name="Sechler A.J."/>
            <person name="Schneider W.L."/>
            <person name="Winegar R.A."/>
        </authorList>
    </citation>
    <scope>NUCLEOTIDE SEQUENCE [LARGE SCALE GENOMIC DNA]</scope>
    <source>
        <strain evidence="1 2">FH142</strain>
    </source>
</reference>
<proteinExistence type="predicted"/>
<protein>
    <recommendedName>
        <fullName evidence="3">Fe-S oxidoreductase</fullName>
    </recommendedName>
</protein>
<dbReference type="RefSeq" id="WP_027691300.1">
    <property type="nucleotide sequence ID" value="NZ_CP010848.1"/>
</dbReference>
<dbReference type="GeneID" id="93667147"/>
<name>A0A0C5BF12_9MICO</name>
<organism evidence="1 2">
    <name type="scientific">Rathayibacter toxicus</name>
    <dbReference type="NCBI Taxonomy" id="145458"/>
    <lineage>
        <taxon>Bacteria</taxon>
        <taxon>Bacillati</taxon>
        <taxon>Actinomycetota</taxon>
        <taxon>Actinomycetes</taxon>
        <taxon>Micrococcales</taxon>
        <taxon>Microbacteriaceae</taxon>
        <taxon>Rathayibacter</taxon>
    </lineage>
</organism>
<evidence type="ECO:0000313" key="1">
    <source>
        <dbReference type="EMBL" id="KKM44555.1"/>
    </source>
</evidence>
<evidence type="ECO:0000313" key="2">
    <source>
        <dbReference type="Proteomes" id="UP000052979"/>
    </source>
</evidence>
<dbReference type="eggNOG" id="ENOG5031V5D">
    <property type="taxonomic scope" value="Bacteria"/>
</dbReference>